<gene>
    <name evidence="2" type="ORF">SLS53_007314</name>
</gene>
<comment type="caution">
    <text evidence="2">The sequence shown here is derived from an EMBL/GenBank/DDBJ whole genome shotgun (WGS) entry which is preliminary data.</text>
</comment>
<evidence type="ECO:0000256" key="1">
    <source>
        <dbReference type="SAM" id="MobiDB-lite"/>
    </source>
</evidence>
<evidence type="ECO:0000313" key="3">
    <source>
        <dbReference type="Proteomes" id="UP001320245"/>
    </source>
</evidence>
<evidence type="ECO:0000313" key="2">
    <source>
        <dbReference type="EMBL" id="KAK7735936.1"/>
    </source>
</evidence>
<name>A0AAN9U8E2_9PEZI</name>
<dbReference type="Proteomes" id="UP001320245">
    <property type="component" value="Unassembled WGS sequence"/>
</dbReference>
<dbReference type="EMBL" id="JAJSPL020000036">
    <property type="protein sequence ID" value="KAK7735936.1"/>
    <property type="molecule type" value="Genomic_DNA"/>
</dbReference>
<keyword evidence="3" id="KW-1185">Reference proteome</keyword>
<organism evidence="2 3">
    <name type="scientific">Cytospora paraplurivora</name>
    <dbReference type="NCBI Taxonomy" id="2898453"/>
    <lineage>
        <taxon>Eukaryota</taxon>
        <taxon>Fungi</taxon>
        <taxon>Dikarya</taxon>
        <taxon>Ascomycota</taxon>
        <taxon>Pezizomycotina</taxon>
        <taxon>Sordariomycetes</taxon>
        <taxon>Sordariomycetidae</taxon>
        <taxon>Diaporthales</taxon>
        <taxon>Cytosporaceae</taxon>
        <taxon>Cytospora</taxon>
    </lineage>
</organism>
<accession>A0AAN9U8E2</accession>
<protein>
    <submittedName>
        <fullName evidence="2">Uncharacterized protein</fullName>
    </submittedName>
</protein>
<feature type="region of interest" description="Disordered" evidence="1">
    <location>
        <begin position="20"/>
        <end position="57"/>
    </location>
</feature>
<sequence length="73" mass="7553">MSGITDKAATQAHDIVEQAEAEEQRVQGSNAITGDRNPAAPKGNNTGGTSGQAAKGQIASKLQRIKEALHLSK</sequence>
<proteinExistence type="predicted"/>
<dbReference type="AlphaFoldDB" id="A0AAN9U8E2"/>
<reference evidence="2 3" key="1">
    <citation type="journal article" date="2023" name="PLoS ONE">
        <title>Cytospora paraplurivora sp. nov. isolated from orchards with fruit tree decline syndrome in Ontario, Canada.</title>
        <authorList>
            <person name="Ilyukhin E."/>
            <person name="Nguyen H.D.T."/>
            <person name="Castle A.J."/>
            <person name="Ellouze W."/>
        </authorList>
    </citation>
    <scope>NUCLEOTIDE SEQUENCE [LARGE SCALE GENOMIC DNA]</scope>
    <source>
        <strain evidence="2 3">FDS-564</strain>
    </source>
</reference>